<comment type="caution">
    <text evidence="1">The sequence shown here is derived from an EMBL/GenBank/DDBJ whole genome shotgun (WGS) entry which is preliminary data.</text>
</comment>
<keyword evidence="2" id="KW-1185">Reference proteome</keyword>
<name>A0ABT1DHE9_9ACTN</name>
<dbReference type="Proteomes" id="UP001523369">
    <property type="component" value="Unassembled WGS sequence"/>
</dbReference>
<evidence type="ECO:0000313" key="2">
    <source>
        <dbReference type="Proteomes" id="UP001523369"/>
    </source>
</evidence>
<sequence length="49" mass="4967">MSRTVTEAAAKRGQVATTITGVAGTTQQAAAGLLKLADDLTALVGAFRY</sequence>
<evidence type="ECO:0000313" key="1">
    <source>
        <dbReference type="EMBL" id="MCO8269511.1"/>
    </source>
</evidence>
<evidence type="ECO:0008006" key="3">
    <source>
        <dbReference type="Google" id="ProtNLM"/>
    </source>
</evidence>
<accession>A0ABT1DHE9</accession>
<protein>
    <recommendedName>
        <fullName evidence="3">Methyl-accepting chemotaxis protein</fullName>
    </recommendedName>
</protein>
<proteinExistence type="predicted"/>
<dbReference type="RefSeq" id="WP_253235654.1">
    <property type="nucleotide sequence ID" value="NZ_JAMYJR010000002.1"/>
</dbReference>
<dbReference type="EMBL" id="JAMYJR010000002">
    <property type="protein sequence ID" value="MCO8269511.1"/>
    <property type="molecule type" value="Genomic_DNA"/>
</dbReference>
<organism evidence="1 2">
    <name type="scientific">Paractinoplanes aksuensis</name>
    <dbReference type="NCBI Taxonomy" id="2939490"/>
    <lineage>
        <taxon>Bacteria</taxon>
        <taxon>Bacillati</taxon>
        <taxon>Actinomycetota</taxon>
        <taxon>Actinomycetes</taxon>
        <taxon>Micromonosporales</taxon>
        <taxon>Micromonosporaceae</taxon>
        <taxon>Paractinoplanes</taxon>
    </lineage>
</organism>
<gene>
    <name evidence="1" type="ORF">M1L60_02775</name>
</gene>
<reference evidence="1 2" key="1">
    <citation type="submission" date="2022-06" db="EMBL/GenBank/DDBJ databases">
        <title>New Species of the Genus Actinoplanes, ActinopZanes ferrugineus.</title>
        <authorList>
            <person name="Ding P."/>
        </authorList>
    </citation>
    <scope>NUCLEOTIDE SEQUENCE [LARGE SCALE GENOMIC DNA]</scope>
    <source>
        <strain evidence="1 2">TRM88003</strain>
    </source>
</reference>